<evidence type="ECO:0000313" key="2">
    <source>
        <dbReference type="EMBL" id="CAB4029411.1"/>
    </source>
</evidence>
<gene>
    <name evidence="2" type="ORF">PACLA_8A084059</name>
</gene>
<dbReference type="AlphaFoldDB" id="A0A7D9LFI8"/>
<sequence length="161" mass="17751">KSAKEGKTTEKPIRKGYKLFFENYVFDVVGLNVDSCSIKGKCYRSPKKSQVPHNITVNLSNNGDIINAKCNCVAGASGFCCHVMALLYLIDHTLKLGLETFPRVGTCTDNPQQWHKPRPLGIKAEPIMGSSVIDPKHEKKRFSGIQRQGPAQNSSGAKQFT</sequence>
<dbReference type="InterPro" id="IPR007527">
    <property type="entry name" value="Znf_SWIM"/>
</dbReference>
<proteinExistence type="predicted"/>
<keyword evidence="3" id="KW-1185">Reference proteome</keyword>
<dbReference type="PANTHER" id="PTHR47526:SF3">
    <property type="entry name" value="PHD-TYPE DOMAIN-CONTAINING PROTEIN"/>
    <property type="match status" value="1"/>
</dbReference>
<dbReference type="GO" id="GO:0008270">
    <property type="term" value="F:zinc ion binding"/>
    <property type="evidence" value="ECO:0007669"/>
    <property type="project" value="InterPro"/>
</dbReference>
<reference evidence="2" key="1">
    <citation type="submission" date="2020-04" db="EMBL/GenBank/DDBJ databases">
        <authorList>
            <person name="Alioto T."/>
            <person name="Alioto T."/>
            <person name="Gomez Garrido J."/>
        </authorList>
    </citation>
    <scope>NUCLEOTIDE SEQUENCE</scope>
    <source>
        <strain evidence="2">A484AB</strain>
    </source>
</reference>
<protein>
    <submittedName>
        <fullName evidence="2">Ac transposable element-derived 4</fullName>
    </submittedName>
</protein>
<evidence type="ECO:0000313" key="3">
    <source>
        <dbReference type="Proteomes" id="UP001152795"/>
    </source>
</evidence>
<organism evidence="2 3">
    <name type="scientific">Paramuricea clavata</name>
    <name type="common">Red gorgonian</name>
    <name type="synonym">Violescent sea-whip</name>
    <dbReference type="NCBI Taxonomy" id="317549"/>
    <lineage>
        <taxon>Eukaryota</taxon>
        <taxon>Metazoa</taxon>
        <taxon>Cnidaria</taxon>
        <taxon>Anthozoa</taxon>
        <taxon>Octocorallia</taxon>
        <taxon>Malacalcyonacea</taxon>
        <taxon>Plexauridae</taxon>
        <taxon>Paramuricea</taxon>
    </lineage>
</organism>
<dbReference type="PANTHER" id="PTHR47526">
    <property type="entry name" value="ATP-DEPENDENT DNA HELICASE"/>
    <property type="match status" value="1"/>
</dbReference>
<accession>A0A7D9LFI8</accession>
<dbReference type="OrthoDB" id="5984844at2759"/>
<dbReference type="EMBL" id="CACRXK020016156">
    <property type="protein sequence ID" value="CAB4029411.1"/>
    <property type="molecule type" value="Genomic_DNA"/>
</dbReference>
<comment type="caution">
    <text evidence="2">The sequence shown here is derived from an EMBL/GenBank/DDBJ whole genome shotgun (WGS) entry which is preliminary data.</text>
</comment>
<dbReference type="Proteomes" id="UP001152795">
    <property type="component" value="Unassembled WGS sequence"/>
</dbReference>
<dbReference type="PROSITE" id="PS50966">
    <property type="entry name" value="ZF_SWIM"/>
    <property type="match status" value="1"/>
</dbReference>
<feature type="compositionally biased region" description="Polar residues" evidence="1">
    <location>
        <begin position="145"/>
        <end position="161"/>
    </location>
</feature>
<feature type="non-terminal residue" evidence="2">
    <location>
        <position position="1"/>
    </location>
</feature>
<evidence type="ECO:0000256" key="1">
    <source>
        <dbReference type="SAM" id="MobiDB-lite"/>
    </source>
</evidence>
<feature type="region of interest" description="Disordered" evidence="1">
    <location>
        <begin position="135"/>
        <end position="161"/>
    </location>
</feature>
<name>A0A7D9LFI8_PARCT</name>